<dbReference type="Proteomes" id="UP000307541">
    <property type="component" value="Unassembled WGS sequence"/>
</dbReference>
<name>A0A4T1ZSZ4_9PSED</name>
<proteinExistence type="predicted"/>
<organism evidence="1 2">
    <name type="scientific">Pseudomonas leptonychotis</name>
    <dbReference type="NCBI Taxonomy" id="2448482"/>
    <lineage>
        <taxon>Bacteria</taxon>
        <taxon>Pseudomonadati</taxon>
        <taxon>Pseudomonadota</taxon>
        <taxon>Gammaproteobacteria</taxon>
        <taxon>Pseudomonadales</taxon>
        <taxon>Pseudomonadaceae</taxon>
        <taxon>Pseudomonas</taxon>
    </lineage>
</organism>
<protein>
    <submittedName>
        <fullName evidence="1">Uncharacterized protein</fullName>
    </submittedName>
</protein>
<evidence type="ECO:0000313" key="1">
    <source>
        <dbReference type="EMBL" id="TIH07137.1"/>
    </source>
</evidence>
<comment type="caution">
    <text evidence="1">The sequence shown here is derived from an EMBL/GenBank/DDBJ whole genome shotgun (WGS) entry which is preliminary data.</text>
</comment>
<reference evidence="1 2" key="1">
    <citation type="submission" date="2018-10" db="EMBL/GenBank/DDBJ databases">
        <title>Pseudomonas leptonychotis sp. nov., isolated from Weddell seals in Antarctica.</title>
        <authorList>
            <person name="Novakova D."/>
            <person name="Svec P."/>
            <person name="Kralova S."/>
            <person name="Kristofova L."/>
            <person name="Zeman M."/>
            <person name="Pantucek R."/>
            <person name="Maslanova I."/>
            <person name="Sedlacek I."/>
        </authorList>
    </citation>
    <scope>NUCLEOTIDE SEQUENCE [LARGE SCALE GENOMIC DNA]</scope>
    <source>
        <strain evidence="1 2">CCM 8849</strain>
    </source>
</reference>
<keyword evidence="2" id="KW-1185">Reference proteome</keyword>
<accession>A0A4T1ZSZ4</accession>
<gene>
    <name evidence="1" type="ORF">D8779_17485</name>
</gene>
<dbReference type="AlphaFoldDB" id="A0A4T1ZSZ4"/>
<evidence type="ECO:0000313" key="2">
    <source>
        <dbReference type="Proteomes" id="UP000307541"/>
    </source>
</evidence>
<sequence>MKGWQLSIAVRCGWVARVEVLALRCCGYQVRVILRTGRVRVFGCAPGGPLWPTLALLKTHLRRCGVHQVLLLQPENHDEIIGRPALIGKDPGLWIHVG</sequence>
<dbReference type="EMBL" id="RFLV01000004">
    <property type="protein sequence ID" value="TIH07137.1"/>
    <property type="molecule type" value="Genomic_DNA"/>
</dbReference>